<evidence type="ECO:0000313" key="11">
    <source>
        <dbReference type="EMBL" id="SDE58686.1"/>
    </source>
</evidence>
<dbReference type="PANTHER" id="PTHR33540:SF2">
    <property type="entry name" value="TRNA THREONYLCARBAMOYLADENOSINE BIOSYNTHESIS PROTEIN TSAE"/>
    <property type="match status" value="1"/>
</dbReference>
<dbReference type="AlphaFoldDB" id="A0A1G7E5E2"/>
<dbReference type="InterPro" id="IPR027417">
    <property type="entry name" value="P-loop_NTPase"/>
</dbReference>
<dbReference type="EMBL" id="FNAK01000008">
    <property type="protein sequence ID" value="SDE58686.1"/>
    <property type="molecule type" value="Genomic_DNA"/>
</dbReference>
<evidence type="ECO:0000313" key="12">
    <source>
        <dbReference type="Proteomes" id="UP000183685"/>
    </source>
</evidence>
<dbReference type="GO" id="GO:0046872">
    <property type="term" value="F:metal ion binding"/>
    <property type="evidence" value="ECO:0007669"/>
    <property type="project" value="UniProtKB-KW"/>
</dbReference>
<dbReference type="GO" id="GO:0005737">
    <property type="term" value="C:cytoplasm"/>
    <property type="evidence" value="ECO:0007669"/>
    <property type="project" value="UniProtKB-SubCell"/>
</dbReference>
<dbReference type="GO" id="GO:0002949">
    <property type="term" value="P:tRNA threonylcarbamoyladenosine modification"/>
    <property type="evidence" value="ECO:0007669"/>
    <property type="project" value="InterPro"/>
</dbReference>
<dbReference type="SUPFAM" id="SSF52540">
    <property type="entry name" value="P-loop containing nucleoside triphosphate hydrolases"/>
    <property type="match status" value="1"/>
</dbReference>
<evidence type="ECO:0000256" key="5">
    <source>
        <dbReference type="ARBA" id="ARBA00022694"/>
    </source>
</evidence>
<sequence length="158" mass="17450">MSDTISRTINCRTEEDTLTLAQALASSVPAGRLIALEGDLGAGKSTLARAFIRARLGDEEAEVPSPTFTLVQTYDCDDGVQVWHADLYRLTDPEEAYELGLDEARDDGICLIEWPDRMPQDWWDGALKVHLTIGDRGERKVVLSGDASWRSLVEELSA</sequence>
<protein>
    <recommendedName>
        <fullName evidence="3">tRNA threonylcarbamoyladenosine biosynthesis protein TsaE</fullName>
    </recommendedName>
    <alternativeName>
        <fullName evidence="10">t(6)A37 threonylcarbamoyladenosine biosynthesis protein TsaE</fullName>
    </alternativeName>
</protein>
<dbReference type="PANTHER" id="PTHR33540">
    <property type="entry name" value="TRNA THREONYLCARBAMOYLADENOSINE BIOSYNTHESIS PROTEIN TSAE"/>
    <property type="match status" value="1"/>
</dbReference>
<dbReference type="OrthoDB" id="9800307at2"/>
<dbReference type="Gene3D" id="3.40.50.300">
    <property type="entry name" value="P-loop containing nucleotide triphosphate hydrolases"/>
    <property type="match status" value="1"/>
</dbReference>
<dbReference type="InterPro" id="IPR003442">
    <property type="entry name" value="T6A_TsaE"/>
</dbReference>
<evidence type="ECO:0000256" key="9">
    <source>
        <dbReference type="ARBA" id="ARBA00022842"/>
    </source>
</evidence>
<evidence type="ECO:0000256" key="3">
    <source>
        <dbReference type="ARBA" id="ARBA00019010"/>
    </source>
</evidence>
<evidence type="ECO:0000256" key="2">
    <source>
        <dbReference type="ARBA" id="ARBA00007599"/>
    </source>
</evidence>
<gene>
    <name evidence="11" type="ORF">SAMN04488071_3284</name>
</gene>
<dbReference type="Pfam" id="PF02367">
    <property type="entry name" value="TsaE"/>
    <property type="match status" value="1"/>
</dbReference>
<keyword evidence="9" id="KW-0460">Magnesium</keyword>
<organism evidence="11 12">
    <name type="scientific">Kordiimonas lacus</name>
    <dbReference type="NCBI Taxonomy" id="637679"/>
    <lineage>
        <taxon>Bacteria</taxon>
        <taxon>Pseudomonadati</taxon>
        <taxon>Pseudomonadota</taxon>
        <taxon>Alphaproteobacteria</taxon>
        <taxon>Kordiimonadales</taxon>
        <taxon>Kordiimonadaceae</taxon>
        <taxon>Kordiimonas</taxon>
    </lineage>
</organism>
<keyword evidence="12" id="KW-1185">Reference proteome</keyword>
<evidence type="ECO:0000256" key="6">
    <source>
        <dbReference type="ARBA" id="ARBA00022723"/>
    </source>
</evidence>
<dbReference type="Proteomes" id="UP000183685">
    <property type="component" value="Unassembled WGS sequence"/>
</dbReference>
<accession>A0A1G7E5E2</accession>
<comment type="subcellular location">
    <subcellularLocation>
        <location evidence="1">Cytoplasm</location>
    </subcellularLocation>
</comment>
<dbReference type="NCBIfam" id="TIGR00150">
    <property type="entry name" value="T6A_YjeE"/>
    <property type="match status" value="1"/>
</dbReference>
<evidence type="ECO:0000256" key="10">
    <source>
        <dbReference type="ARBA" id="ARBA00032441"/>
    </source>
</evidence>
<dbReference type="GO" id="GO:0005524">
    <property type="term" value="F:ATP binding"/>
    <property type="evidence" value="ECO:0007669"/>
    <property type="project" value="UniProtKB-KW"/>
</dbReference>
<keyword evidence="8" id="KW-0067">ATP-binding</keyword>
<dbReference type="RefSeq" id="WP_068301073.1">
    <property type="nucleotide sequence ID" value="NZ_FNAK01000008.1"/>
</dbReference>
<evidence type="ECO:0000256" key="1">
    <source>
        <dbReference type="ARBA" id="ARBA00004496"/>
    </source>
</evidence>
<comment type="similarity">
    <text evidence="2">Belongs to the TsaE family.</text>
</comment>
<keyword evidence="7" id="KW-0547">Nucleotide-binding</keyword>
<keyword evidence="6" id="KW-0479">Metal-binding</keyword>
<evidence type="ECO:0000256" key="8">
    <source>
        <dbReference type="ARBA" id="ARBA00022840"/>
    </source>
</evidence>
<dbReference type="STRING" id="637679.GCA_001550055_00063"/>
<keyword evidence="5" id="KW-0819">tRNA processing</keyword>
<keyword evidence="4" id="KW-0963">Cytoplasm</keyword>
<name>A0A1G7E5E2_9PROT</name>
<proteinExistence type="inferred from homology"/>
<evidence type="ECO:0000256" key="4">
    <source>
        <dbReference type="ARBA" id="ARBA00022490"/>
    </source>
</evidence>
<reference evidence="11 12" key="1">
    <citation type="submission" date="2016-10" db="EMBL/GenBank/DDBJ databases">
        <authorList>
            <person name="de Groot N.N."/>
        </authorList>
    </citation>
    <scope>NUCLEOTIDE SEQUENCE [LARGE SCALE GENOMIC DNA]</scope>
    <source>
        <strain evidence="11 12">CGMCC 1.9109</strain>
    </source>
</reference>
<evidence type="ECO:0000256" key="7">
    <source>
        <dbReference type="ARBA" id="ARBA00022741"/>
    </source>
</evidence>